<dbReference type="PROSITE" id="PS51192">
    <property type="entry name" value="HELICASE_ATP_BIND_1"/>
    <property type="match status" value="1"/>
</dbReference>
<feature type="domain" description="Helicase ATP-binding" evidence="2">
    <location>
        <begin position="4"/>
        <end position="147"/>
    </location>
</feature>
<keyword evidence="3" id="KW-0378">Hydrolase</keyword>
<dbReference type="STRING" id="230819.A0A5C3K9Q5"/>
<dbReference type="GO" id="GO:0043138">
    <property type="term" value="F:3'-5' DNA helicase activity"/>
    <property type="evidence" value="ECO:0007669"/>
    <property type="project" value="TreeGrafter"/>
</dbReference>
<dbReference type="GO" id="GO:0005694">
    <property type="term" value="C:chromosome"/>
    <property type="evidence" value="ECO:0007669"/>
    <property type="project" value="TreeGrafter"/>
</dbReference>
<dbReference type="PANTHER" id="PTHR13710">
    <property type="entry name" value="DNA HELICASE RECQ FAMILY MEMBER"/>
    <property type="match status" value="1"/>
</dbReference>
<dbReference type="SUPFAM" id="SSF52540">
    <property type="entry name" value="P-loop containing nucleoside triphosphate hydrolases"/>
    <property type="match status" value="1"/>
</dbReference>
<evidence type="ECO:0000313" key="4">
    <source>
        <dbReference type="Proteomes" id="UP000307440"/>
    </source>
</evidence>
<accession>A0A5C3K9Q5</accession>
<dbReference type="OrthoDB" id="3151137at2759"/>
<reference evidence="3 4" key="1">
    <citation type="journal article" date="2019" name="Nat. Ecol. Evol.">
        <title>Megaphylogeny resolves global patterns of mushroom evolution.</title>
        <authorList>
            <person name="Varga T."/>
            <person name="Krizsan K."/>
            <person name="Foldi C."/>
            <person name="Dima B."/>
            <person name="Sanchez-Garcia M."/>
            <person name="Sanchez-Ramirez S."/>
            <person name="Szollosi G.J."/>
            <person name="Szarkandi J.G."/>
            <person name="Papp V."/>
            <person name="Albert L."/>
            <person name="Andreopoulos W."/>
            <person name="Angelini C."/>
            <person name="Antonin V."/>
            <person name="Barry K.W."/>
            <person name="Bougher N.L."/>
            <person name="Buchanan P."/>
            <person name="Buyck B."/>
            <person name="Bense V."/>
            <person name="Catcheside P."/>
            <person name="Chovatia M."/>
            <person name="Cooper J."/>
            <person name="Damon W."/>
            <person name="Desjardin D."/>
            <person name="Finy P."/>
            <person name="Geml J."/>
            <person name="Haridas S."/>
            <person name="Hughes K."/>
            <person name="Justo A."/>
            <person name="Karasinski D."/>
            <person name="Kautmanova I."/>
            <person name="Kiss B."/>
            <person name="Kocsube S."/>
            <person name="Kotiranta H."/>
            <person name="LaButti K.M."/>
            <person name="Lechner B.E."/>
            <person name="Liimatainen K."/>
            <person name="Lipzen A."/>
            <person name="Lukacs Z."/>
            <person name="Mihaltcheva S."/>
            <person name="Morgado L.N."/>
            <person name="Niskanen T."/>
            <person name="Noordeloos M.E."/>
            <person name="Ohm R.A."/>
            <person name="Ortiz-Santana B."/>
            <person name="Ovrebo C."/>
            <person name="Racz N."/>
            <person name="Riley R."/>
            <person name="Savchenko A."/>
            <person name="Shiryaev A."/>
            <person name="Soop K."/>
            <person name="Spirin V."/>
            <person name="Szebenyi C."/>
            <person name="Tomsovsky M."/>
            <person name="Tulloss R.E."/>
            <person name="Uehling J."/>
            <person name="Grigoriev I.V."/>
            <person name="Vagvolgyi C."/>
            <person name="Papp T."/>
            <person name="Martin F.M."/>
            <person name="Miettinen O."/>
            <person name="Hibbett D.S."/>
            <person name="Nagy L.G."/>
        </authorList>
    </citation>
    <scope>NUCLEOTIDE SEQUENCE [LARGE SCALE GENOMIC DNA]</scope>
    <source>
        <strain evidence="3 4">CBS 121175</strain>
    </source>
</reference>
<sequence length="147" mass="16419">MAIEQVMALKTDVIAILATGGGKTMIALIPTLLDGDVSIFVLPLISLITDYKRKLDAMGVAYEIFDGTLTPFNHSTNIILVSVDRCHSGAWRECILELCEYREVTRMFFDEAHLALTAINFRPALVELSKLRFIRMQFILLTATCPP</sequence>
<dbReference type="InterPro" id="IPR014001">
    <property type="entry name" value="Helicase_ATP-bd"/>
</dbReference>
<dbReference type="GO" id="GO:0005524">
    <property type="term" value="F:ATP binding"/>
    <property type="evidence" value="ECO:0007669"/>
    <property type="project" value="InterPro"/>
</dbReference>
<dbReference type="PANTHER" id="PTHR13710:SF154">
    <property type="entry name" value="RECQ HELICASE, PUTATIVE (AFU_ORTHOLOGUE AFUA_6G14720)-RELATED"/>
    <property type="match status" value="1"/>
</dbReference>
<feature type="non-terminal residue" evidence="3">
    <location>
        <position position="147"/>
    </location>
</feature>
<name>A0A5C3K9Q5_COPMA</name>
<organism evidence="3 4">
    <name type="scientific">Coprinopsis marcescibilis</name>
    <name type="common">Agaric fungus</name>
    <name type="synonym">Psathyrella marcescibilis</name>
    <dbReference type="NCBI Taxonomy" id="230819"/>
    <lineage>
        <taxon>Eukaryota</taxon>
        <taxon>Fungi</taxon>
        <taxon>Dikarya</taxon>
        <taxon>Basidiomycota</taxon>
        <taxon>Agaricomycotina</taxon>
        <taxon>Agaricomycetes</taxon>
        <taxon>Agaricomycetidae</taxon>
        <taxon>Agaricales</taxon>
        <taxon>Agaricineae</taxon>
        <taxon>Psathyrellaceae</taxon>
        <taxon>Coprinopsis</taxon>
    </lineage>
</organism>
<evidence type="ECO:0000256" key="1">
    <source>
        <dbReference type="ARBA" id="ARBA00005446"/>
    </source>
</evidence>
<dbReference type="GO" id="GO:0003676">
    <property type="term" value="F:nucleic acid binding"/>
    <property type="evidence" value="ECO:0007669"/>
    <property type="project" value="InterPro"/>
</dbReference>
<keyword evidence="4" id="KW-1185">Reference proteome</keyword>
<dbReference type="EMBL" id="ML210682">
    <property type="protein sequence ID" value="TFK16658.1"/>
    <property type="molecule type" value="Genomic_DNA"/>
</dbReference>
<dbReference type="GO" id="GO:0000724">
    <property type="term" value="P:double-strand break repair via homologous recombination"/>
    <property type="evidence" value="ECO:0007669"/>
    <property type="project" value="TreeGrafter"/>
</dbReference>
<dbReference type="GO" id="GO:0009378">
    <property type="term" value="F:four-way junction helicase activity"/>
    <property type="evidence" value="ECO:0007669"/>
    <property type="project" value="TreeGrafter"/>
</dbReference>
<dbReference type="InterPro" id="IPR011545">
    <property type="entry name" value="DEAD/DEAH_box_helicase_dom"/>
</dbReference>
<protein>
    <submittedName>
        <fullName evidence="3">P-loop containing nucleoside triphosphate hydrolase protein</fullName>
    </submittedName>
</protein>
<dbReference type="InterPro" id="IPR027417">
    <property type="entry name" value="P-loop_NTPase"/>
</dbReference>
<dbReference type="Proteomes" id="UP000307440">
    <property type="component" value="Unassembled WGS sequence"/>
</dbReference>
<evidence type="ECO:0000259" key="2">
    <source>
        <dbReference type="PROSITE" id="PS51192"/>
    </source>
</evidence>
<dbReference type="GO" id="GO:0016787">
    <property type="term" value="F:hydrolase activity"/>
    <property type="evidence" value="ECO:0007669"/>
    <property type="project" value="UniProtKB-KW"/>
</dbReference>
<dbReference type="Pfam" id="PF00270">
    <property type="entry name" value="DEAD"/>
    <property type="match status" value="1"/>
</dbReference>
<comment type="similarity">
    <text evidence="1">Belongs to the helicase family. RecQ subfamily.</text>
</comment>
<gene>
    <name evidence="3" type="ORF">FA15DRAFT_606666</name>
</gene>
<proteinExistence type="inferred from homology"/>
<dbReference type="Gene3D" id="3.40.50.300">
    <property type="entry name" value="P-loop containing nucleotide triphosphate hydrolases"/>
    <property type="match status" value="1"/>
</dbReference>
<dbReference type="GO" id="GO:0005737">
    <property type="term" value="C:cytoplasm"/>
    <property type="evidence" value="ECO:0007669"/>
    <property type="project" value="TreeGrafter"/>
</dbReference>
<evidence type="ECO:0000313" key="3">
    <source>
        <dbReference type="EMBL" id="TFK16658.1"/>
    </source>
</evidence>
<dbReference type="AlphaFoldDB" id="A0A5C3K9Q5"/>